<evidence type="ECO:0000313" key="4">
    <source>
        <dbReference type="Proteomes" id="UP000383932"/>
    </source>
</evidence>
<feature type="region of interest" description="Disordered" evidence="2">
    <location>
        <begin position="308"/>
        <end position="457"/>
    </location>
</feature>
<dbReference type="EMBL" id="SSOP01000180">
    <property type="protein sequence ID" value="KAB5590298.1"/>
    <property type="molecule type" value="Genomic_DNA"/>
</dbReference>
<sequence length="457" mass="49409">MASESPTWRLPANSVFHTNMLRDRRHDEDLISAYEAEEERITNVLSRKLEQLREEKSALESNLEAESEPHVNRLTRQIASLQSQLSTSTNGREPPQAIMLIDAMRLENAQLRSRVADLERDFLRVSRLNEIYRQELLEHRRRLGLPYESLIGLGGSASQSVSSSPADTFSQRRIAPSGSSRGHVNSSVNGATSGTTAVPIPRVQSQTRIHSESISSIAPTSSDSTPPSSPSYSLSPTAPLAHSNFFPGPSSHLTTLTTPASVPPITPLAATPLSPPLASTSSGQPRGDHTRLAHALTELATANAQRAGLSYPSVPPPSLASSLGSGSPVVPTLRVPPNSRRQSRGEWPGQGRLERVETSRGEREREGRAAETGSLRRREETAAVSIPARRRMSLSRGGAVDDELEEIGEAYSDEDEDVLEEDVDEEDYRSSGALEIGRGRGRPGGSNMMGLGLSGAR</sequence>
<dbReference type="Pfam" id="PF09755">
    <property type="entry name" value="DUF2046"/>
    <property type="match status" value="1"/>
</dbReference>
<feature type="compositionally biased region" description="Low complexity" evidence="2">
    <location>
        <begin position="267"/>
        <end position="282"/>
    </location>
</feature>
<dbReference type="Proteomes" id="UP000383932">
    <property type="component" value="Unassembled WGS sequence"/>
</dbReference>
<feature type="compositionally biased region" description="Low complexity" evidence="2">
    <location>
        <begin position="445"/>
        <end position="457"/>
    </location>
</feature>
<evidence type="ECO:0000256" key="1">
    <source>
        <dbReference type="SAM" id="Coils"/>
    </source>
</evidence>
<feature type="coiled-coil region" evidence="1">
    <location>
        <begin position="35"/>
        <end position="69"/>
    </location>
</feature>
<protein>
    <submittedName>
        <fullName evidence="3">Uncharacterized protein</fullName>
    </submittedName>
</protein>
<dbReference type="AlphaFoldDB" id="A0A5N5QFP9"/>
<proteinExistence type="predicted"/>
<gene>
    <name evidence="3" type="ORF">CTheo_6260</name>
</gene>
<name>A0A5N5QFP9_9AGAM</name>
<organism evidence="3 4">
    <name type="scientific">Ceratobasidium theobromae</name>
    <dbReference type="NCBI Taxonomy" id="1582974"/>
    <lineage>
        <taxon>Eukaryota</taxon>
        <taxon>Fungi</taxon>
        <taxon>Dikarya</taxon>
        <taxon>Basidiomycota</taxon>
        <taxon>Agaricomycotina</taxon>
        <taxon>Agaricomycetes</taxon>
        <taxon>Cantharellales</taxon>
        <taxon>Ceratobasidiaceae</taxon>
        <taxon>Ceratobasidium</taxon>
    </lineage>
</organism>
<dbReference type="PANTHER" id="PTHR15276">
    <property type="entry name" value="H4 D10S170 PROTEIN-RELATED"/>
    <property type="match status" value="1"/>
</dbReference>
<feature type="compositionally biased region" description="Acidic residues" evidence="2">
    <location>
        <begin position="400"/>
        <end position="427"/>
    </location>
</feature>
<feature type="region of interest" description="Disordered" evidence="2">
    <location>
        <begin position="256"/>
        <end position="288"/>
    </location>
</feature>
<feature type="compositionally biased region" description="Polar residues" evidence="2">
    <location>
        <begin position="165"/>
        <end position="196"/>
    </location>
</feature>
<feature type="region of interest" description="Disordered" evidence="2">
    <location>
        <begin position="156"/>
        <end position="236"/>
    </location>
</feature>
<reference evidence="3 4" key="1">
    <citation type="journal article" date="2019" name="Fungal Biol. Biotechnol.">
        <title>Draft genome sequence of fastidious pathogen Ceratobasidium theobromae, which causes vascular-streak dieback in Theobroma cacao.</title>
        <authorList>
            <person name="Ali S.S."/>
            <person name="Asman A."/>
            <person name="Shao J."/>
            <person name="Firmansyah A.P."/>
            <person name="Susilo A.W."/>
            <person name="Rosmana A."/>
            <person name="McMahon P."/>
            <person name="Junaid M."/>
            <person name="Guest D."/>
            <person name="Kheng T.Y."/>
            <person name="Meinhardt L.W."/>
            <person name="Bailey B.A."/>
        </authorList>
    </citation>
    <scope>NUCLEOTIDE SEQUENCE [LARGE SCALE GENOMIC DNA]</scope>
    <source>
        <strain evidence="3 4">CT2</strain>
    </source>
</reference>
<feature type="compositionally biased region" description="Low complexity" evidence="2">
    <location>
        <begin position="319"/>
        <end position="331"/>
    </location>
</feature>
<feature type="compositionally biased region" description="Basic and acidic residues" evidence="2">
    <location>
        <begin position="352"/>
        <end position="381"/>
    </location>
</feature>
<keyword evidence="4" id="KW-1185">Reference proteome</keyword>
<dbReference type="PANTHER" id="PTHR15276:SF0">
    <property type="entry name" value="COILED-COIL DOMAIN-CONTAINING PROTEIN 6"/>
    <property type="match status" value="1"/>
</dbReference>
<accession>A0A5N5QFP9</accession>
<dbReference type="InterPro" id="IPR019152">
    <property type="entry name" value="DUF2046"/>
</dbReference>
<keyword evidence="1" id="KW-0175">Coiled coil</keyword>
<comment type="caution">
    <text evidence="3">The sequence shown here is derived from an EMBL/GenBank/DDBJ whole genome shotgun (WGS) entry which is preliminary data.</text>
</comment>
<feature type="compositionally biased region" description="Low complexity" evidence="2">
    <location>
        <begin position="212"/>
        <end position="236"/>
    </location>
</feature>
<dbReference type="OrthoDB" id="78858at2759"/>
<evidence type="ECO:0000256" key="2">
    <source>
        <dbReference type="SAM" id="MobiDB-lite"/>
    </source>
</evidence>
<evidence type="ECO:0000313" key="3">
    <source>
        <dbReference type="EMBL" id="KAB5590298.1"/>
    </source>
</evidence>